<dbReference type="PANTHER" id="PTHR42951:SF4">
    <property type="entry name" value="ACYL-COENZYME A THIOESTERASE MBLAC2"/>
    <property type="match status" value="1"/>
</dbReference>
<dbReference type="InterPro" id="IPR036866">
    <property type="entry name" value="RibonucZ/Hydroxyglut_hydro"/>
</dbReference>
<dbReference type="Gene3D" id="3.60.15.10">
    <property type="entry name" value="Ribonuclease Z/Hydroxyacylglutathione hydrolase-like"/>
    <property type="match status" value="1"/>
</dbReference>
<keyword evidence="2" id="KW-0732">Signal</keyword>
<feature type="chain" id="PRO_5012267388" evidence="2">
    <location>
        <begin position="23"/>
        <end position="313"/>
    </location>
</feature>
<evidence type="ECO:0000256" key="1">
    <source>
        <dbReference type="ARBA" id="ARBA00005250"/>
    </source>
</evidence>
<evidence type="ECO:0000313" key="5">
    <source>
        <dbReference type="Proteomes" id="UP000219048"/>
    </source>
</evidence>
<dbReference type="PANTHER" id="PTHR42951">
    <property type="entry name" value="METALLO-BETA-LACTAMASE DOMAIN-CONTAINING"/>
    <property type="match status" value="1"/>
</dbReference>
<comment type="similarity">
    <text evidence="1">Belongs to the metallo-beta-lactamase superfamily. Class-B beta-lactamase family.</text>
</comment>
<proteinExistence type="inferred from homology"/>
<protein>
    <submittedName>
        <fullName evidence="4">Glyoxylase, beta-lactamase superfamily II</fullName>
    </submittedName>
</protein>
<keyword evidence="5" id="KW-1185">Reference proteome</keyword>
<evidence type="ECO:0000313" key="4">
    <source>
        <dbReference type="EMBL" id="SNZ00028.1"/>
    </source>
</evidence>
<dbReference type="OrthoDB" id="9769598at2"/>
<reference evidence="5" key="1">
    <citation type="submission" date="2017-09" db="EMBL/GenBank/DDBJ databases">
        <authorList>
            <person name="Varghese N."/>
            <person name="Submissions S."/>
        </authorList>
    </citation>
    <scope>NUCLEOTIDE SEQUENCE [LARGE SCALE GENOMIC DNA]</scope>
    <source>
        <strain evidence="5">DSM 25885</strain>
    </source>
</reference>
<dbReference type="RefSeq" id="WP_097045472.1">
    <property type="nucleotide sequence ID" value="NZ_OBEH01000002.1"/>
</dbReference>
<dbReference type="InterPro" id="IPR050855">
    <property type="entry name" value="NDM-1-like"/>
</dbReference>
<dbReference type="SUPFAM" id="SSF56281">
    <property type="entry name" value="Metallo-hydrolase/oxidoreductase"/>
    <property type="match status" value="1"/>
</dbReference>
<dbReference type="Pfam" id="PF00753">
    <property type="entry name" value="Lactamase_B"/>
    <property type="match status" value="1"/>
</dbReference>
<feature type="signal peptide" evidence="2">
    <location>
        <begin position="1"/>
        <end position="22"/>
    </location>
</feature>
<dbReference type="InterPro" id="IPR001279">
    <property type="entry name" value="Metallo-B-lactamas"/>
</dbReference>
<dbReference type="SMART" id="SM00849">
    <property type="entry name" value="Lactamase_B"/>
    <property type="match status" value="1"/>
</dbReference>
<dbReference type="Proteomes" id="UP000219048">
    <property type="component" value="Unassembled WGS sequence"/>
</dbReference>
<accession>A0A285MSD1</accession>
<evidence type="ECO:0000256" key="2">
    <source>
        <dbReference type="SAM" id="SignalP"/>
    </source>
</evidence>
<feature type="domain" description="Metallo-beta-lactamase" evidence="3">
    <location>
        <begin position="56"/>
        <end position="241"/>
    </location>
</feature>
<evidence type="ECO:0000259" key="3">
    <source>
        <dbReference type="SMART" id="SM00849"/>
    </source>
</evidence>
<dbReference type="GO" id="GO:0017001">
    <property type="term" value="P:antibiotic catabolic process"/>
    <property type="evidence" value="ECO:0007669"/>
    <property type="project" value="UniProtKB-ARBA"/>
</dbReference>
<dbReference type="AlphaFoldDB" id="A0A285MSD1"/>
<sequence length="313" mass="34587">MNSKKIIRTLFLIGLITNSTLANTNTDFEVTRIAENVYSIVSPSFGLPTPENKGWNSNSHFIITKKGVLLFDTGSSEAIGNRIKSAIKTVTDLPVRWVVNSHSHADHWLGNAAFADTVTEIISSEQALSEMKKYGEEDVKFYSKVTNGTIGPTRLVYPTLLLTQGQKRNFGGVDVEIIFANDGHSPGDVLMWLPKEKIMLGGDVLSSDWMPVITGHGNVPNLISTLYAIAKLEPTIVLTGHGSATTPESIKRDADLLSSVWKQVQSDYGNGRTPEEILLTVKAKLEPKYGPLYKDFVPEIERHVKLMYKLQQT</sequence>
<organism evidence="4 5">
    <name type="scientific">Flagellimonas pacifica</name>
    <dbReference type="NCBI Taxonomy" id="1247520"/>
    <lineage>
        <taxon>Bacteria</taxon>
        <taxon>Pseudomonadati</taxon>
        <taxon>Bacteroidota</taxon>
        <taxon>Flavobacteriia</taxon>
        <taxon>Flavobacteriales</taxon>
        <taxon>Flavobacteriaceae</taxon>
        <taxon>Flagellimonas</taxon>
    </lineage>
</organism>
<dbReference type="CDD" id="cd16282">
    <property type="entry name" value="metallo-hydrolase-like_MBL-fold"/>
    <property type="match status" value="1"/>
</dbReference>
<gene>
    <name evidence="4" type="ORF">SAMN06265377_1845</name>
</gene>
<dbReference type="EMBL" id="OBEH01000002">
    <property type="protein sequence ID" value="SNZ00028.1"/>
    <property type="molecule type" value="Genomic_DNA"/>
</dbReference>
<name>A0A285MSD1_9FLAO</name>